<evidence type="ECO:0000256" key="4">
    <source>
        <dbReference type="SAM" id="MobiDB-lite"/>
    </source>
</evidence>
<feature type="region of interest" description="Disordered" evidence="4">
    <location>
        <begin position="490"/>
        <end position="510"/>
    </location>
</feature>
<feature type="compositionally biased region" description="Low complexity" evidence="4">
    <location>
        <begin position="1294"/>
        <end position="1319"/>
    </location>
</feature>
<comment type="similarity">
    <text evidence="2">Belongs to the BCL9 family.</text>
</comment>
<feature type="compositionally biased region" description="Polar residues" evidence="4">
    <location>
        <begin position="942"/>
        <end position="978"/>
    </location>
</feature>
<feature type="compositionally biased region" description="Low complexity" evidence="4">
    <location>
        <begin position="886"/>
        <end position="899"/>
    </location>
</feature>
<feature type="region of interest" description="Disordered" evidence="4">
    <location>
        <begin position="79"/>
        <end position="157"/>
    </location>
</feature>
<dbReference type="InterPro" id="IPR024670">
    <property type="entry name" value="BCL9_beta-catenin-bd_dom"/>
</dbReference>
<feature type="region of interest" description="Disordered" evidence="4">
    <location>
        <begin position="1224"/>
        <end position="1244"/>
    </location>
</feature>
<gene>
    <name evidence="7" type="primary">LOC117573067</name>
</gene>
<evidence type="ECO:0000313" key="7">
    <source>
        <dbReference type="RefSeq" id="XP_034111828.1"/>
    </source>
</evidence>
<reference evidence="7" key="1">
    <citation type="submission" date="2025-08" db="UniProtKB">
        <authorList>
            <consortium name="RefSeq"/>
        </authorList>
    </citation>
    <scope>IDENTIFICATION</scope>
    <source>
        <strain evidence="7">15112-1751.03</strain>
        <tissue evidence="7">Whole Adult</tissue>
    </source>
</reference>
<feature type="compositionally biased region" description="Low complexity" evidence="4">
    <location>
        <begin position="146"/>
        <end position="157"/>
    </location>
</feature>
<feature type="region of interest" description="Disordered" evidence="4">
    <location>
        <begin position="1035"/>
        <end position="1058"/>
    </location>
</feature>
<dbReference type="Pfam" id="PF11502">
    <property type="entry name" value="BCL9"/>
    <property type="match status" value="1"/>
</dbReference>
<sequence>MLTTTTVGVSQSTKCATDTEHATTITTTAGTTSNSTEAIEDLKSLKVQIKTEVLSILSPDTTSNQLRTMADEIGGAIKNHNSKTLNTNNNNNINSTTTSASSNPAETAAGGSAATGGTVASRHSSANSSSVNSSPKALSLNNCDHSNTNTNSNSSNISSCLTQIVDTDSHQDELLIKKTTNIVKEENGAKLTTTSAQQMSTMEKVSLNSGGAGGTTNSSGSNNGSSGNQIVSVTTVKEEPSDIIGSLVHMKKEEQFSPNMSPVGFGSIAPSANTAIDQSETSVKIELPANNGEKHVSASALGLNSDDIVACNPTLVDAERLSETSATHPNSSGAAGSGSGPLPLPPGPGQGALSLTNFLTNNNNVGGTCLDYMQQQNHIFVFSTQLANKGAEAVLSGQYQTIIAYHCTQPATKTFLEDFFIKNPMKMNKLQRQNSLSGLGIFNMPGVQNSWAQNSSGSANMNSNANANASLAKILQPPSQKLGGLKNLFNSPTDNTNKGNNNFAADPTSGDALVNESEIMCWDTDNRNNLDGSSQPSESQSLKLMEGIEGVGTVGSGLGKCSNNELSLSVDNNIISLQGVKVPDENLTPQQRQHREEQLAKIKKMNQFLFPENDKIQNDSAMANLMMNMQHGNPSQQIRQQMHQKSEHIQLGTEDVLMPMTMPLPADVIGDIGTVVTCSQKNNLSCGGVASSSPVATPGGAGVNSLTQNTNMLTTNSPDMVASFGNSNCHNIMNVGSVGLGVTVGDKVDGLTLPQAGNQMTQLEWNKMQQHFFEDRLKVGKATASRPSGLGPVPGAGTVNVQQPPSSGSSTASISNSSNQSIRNNIVQGPPPPYHPTQRSASVPIATQSPNPSSPNNLSLPSPRTSGGTLGLPTNSPIMDLPALNSSSTGTVSSSAASAPKSCFQSGGESPSSSRNRGAINHLNSNPTTPLSHISPKELESFNPTTNSVDSKTTRPSPQRTRSPSNAVTNVNSGGNHQVEQTNMDVRFPSSSPGLNFNAQLGQHLQGSPSNVMNAFKGPNNPLEINRQNCGPPMPQFSRRSDNMPLNPNSASNRSAPNAKISQSFDPISSLAQMSQQLTSCVPGGVGGSPAGGINMLGTPDVNMEHSGMMSAVALIDATEMDHMNHNTNSNTCHSANTVLNPVMGQRMLNPKMCGFNTNAGPGPVSNNSSGSLTMAGPGFHGILPAGATRMMGRMPHVNFGPNFNANIQVKASTPNTIQYMPVRPHNNNNNNSGNGNGSGSNVRVPPSLEFLQRYANPQMAGGPPIGHGIGNDVGPIMIGPGSGSMNVSSSNEQQQQIHQQQQQQQGNNKILNSPNNSNGIGMNFFQNCNQLPGLDDEVGAAVVSGGQTSMIRGMRPQGGMRQHTHGMMARMQAPSSRQQVQFAGINPDGLECNNDPAAVLFNNSSNAAALFAANQHQQQQGQCKQLPSHQKPVMPSGLCANVGMQGGPPAGQGQNHSHPVMGAPNSGNLMSTAAGNGVGGVNFVGPSSNDLKYAQQYHSFQQQLYATNTRSQQQIGGVGGGNMITMPPNLSPNPTFFVSK</sequence>
<evidence type="ECO:0000259" key="5">
    <source>
        <dbReference type="Pfam" id="PF11502"/>
    </source>
</evidence>
<keyword evidence="6" id="KW-1185">Reference proteome</keyword>
<feature type="region of interest" description="Disordered" evidence="4">
    <location>
        <begin position="1280"/>
        <end position="1319"/>
    </location>
</feature>
<dbReference type="Gene3D" id="3.30.40.10">
    <property type="entry name" value="Zinc/RING finger domain, C3HC4 (zinc finger)"/>
    <property type="match status" value="1"/>
</dbReference>
<feature type="region of interest" description="Disordered" evidence="4">
    <location>
        <begin position="783"/>
        <end position="978"/>
    </location>
</feature>
<keyword evidence="3" id="KW-0539">Nucleus</keyword>
<feature type="domain" description="B-cell lymphoma 9 beta-catenin binding" evidence="5">
    <location>
        <begin position="586"/>
        <end position="614"/>
    </location>
</feature>
<accession>A0A6P8XGY1</accession>
<evidence type="ECO:0000256" key="3">
    <source>
        <dbReference type="ARBA" id="ARBA00023242"/>
    </source>
</evidence>
<dbReference type="GeneID" id="117573067"/>
<dbReference type="CTD" id="43791"/>
<feature type="compositionally biased region" description="Low complexity" evidence="4">
    <location>
        <begin position="806"/>
        <end position="826"/>
    </location>
</feature>
<organism evidence="6 7">
    <name type="scientific">Drosophila albomicans</name>
    <name type="common">Fruit fly</name>
    <dbReference type="NCBI Taxonomy" id="7291"/>
    <lineage>
        <taxon>Eukaryota</taxon>
        <taxon>Metazoa</taxon>
        <taxon>Ecdysozoa</taxon>
        <taxon>Arthropoda</taxon>
        <taxon>Hexapoda</taxon>
        <taxon>Insecta</taxon>
        <taxon>Pterygota</taxon>
        <taxon>Neoptera</taxon>
        <taxon>Endopterygota</taxon>
        <taxon>Diptera</taxon>
        <taxon>Brachycera</taxon>
        <taxon>Muscomorpha</taxon>
        <taxon>Ephydroidea</taxon>
        <taxon>Drosophilidae</taxon>
        <taxon>Drosophila</taxon>
    </lineage>
</organism>
<evidence type="ECO:0000313" key="6">
    <source>
        <dbReference type="Proteomes" id="UP000515160"/>
    </source>
</evidence>
<feature type="region of interest" description="Disordered" evidence="4">
    <location>
        <begin position="321"/>
        <end position="349"/>
    </location>
</feature>
<evidence type="ECO:0000256" key="2">
    <source>
        <dbReference type="ARBA" id="ARBA00009200"/>
    </source>
</evidence>
<dbReference type="OrthoDB" id="7668649at2759"/>
<dbReference type="InterPro" id="IPR013083">
    <property type="entry name" value="Znf_RING/FYVE/PHD"/>
</dbReference>
<comment type="subcellular location">
    <subcellularLocation>
        <location evidence="1">Nucleus</location>
    </subcellularLocation>
</comment>
<feature type="compositionally biased region" description="Polar residues" evidence="4">
    <location>
        <begin position="903"/>
        <end position="932"/>
    </location>
</feature>
<name>A0A6P8XGY1_DROAB</name>
<evidence type="ECO:0000256" key="1">
    <source>
        <dbReference type="ARBA" id="ARBA00004123"/>
    </source>
</evidence>
<feature type="region of interest" description="Disordered" evidence="4">
    <location>
        <begin position="206"/>
        <end position="227"/>
    </location>
</feature>
<feature type="compositionally biased region" description="Polar residues" evidence="4">
    <location>
        <begin position="490"/>
        <end position="503"/>
    </location>
</feature>
<dbReference type="Proteomes" id="UP000515160">
    <property type="component" value="Chromosome 4"/>
</dbReference>
<feature type="compositionally biased region" description="Polar residues" evidence="4">
    <location>
        <begin position="837"/>
        <end position="848"/>
    </location>
</feature>
<feature type="compositionally biased region" description="Low complexity" evidence="4">
    <location>
        <begin position="849"/>
        <end position="863"/>
    </location>
</feature>
<dbReference type="GO" id="GO:0005634">
    <property type="term" value="C:nucleus"/>
    <property type="evidence" value="ECO:0007669"/>
    <property type="project" value="UniProtKB-SubCell"/>
</dbReference>
<feature type="compositionally biased region" description="Polar residues" evidence="4">
    <location>
        <begin position="864"/>
        <end position="877"/>
    </location>
</feature>
<feature type="compositionally biased region" description="Low complexity" evidence="4">
    <location>
        <begin position="215"/>
        <end position="227"/>
    </location>
</feature>
<protein>
    <submittedName>
        <fullName evidence="7">Protein BCL9 homolog</fullName>
    </submittedName>
</protein>
<feature type="compositionally biased region" description="Polar residues" evidence="4">
    <location>
        <begin position="135"/>
        <end position="145"/>
    </location>
</feature>
<feature type="compositionally biased region" description="Polar residues" evidence="4">
    <location>
        <begin position="1284"/>
        <end position="1293"/>
    </location>
</feature>
<dbReference type="RefSeq" id="XP_034111828.1">
    <property type="nucleotide sequence ID" value="XM_034255937.2"/>
</dbReference>
<feature type="compositionally biased region" description="Low complexity" evidence="4">
    <location>
        <begin position="82"/>
        <end position="134"/>
    </location>
</feature>
<proteinExistence type="inferred from homology"/>
<feature type="compositionally biased region" description="Low complexity" evidence="4">
    <location>
        <begin position="1045"/>
        <end position="1058"/>
    </location>
</feature>